<evidence type="ECO:0000313" key="2">
    <source>
        <dbReference type="Proteomes" id="UP000821845"/>
    </source>
</evidence>
<dbReference type="EMBL" id="CM023489">
    <property type="protein sequence ID" value="KAH6922176.1"/>
    <property type="molecule type" value="Genomic_DNA"/>
</dbReference>
<name>A0ACB7RKJ7_HYAAI</name>
<keyword evidence="2" id="KW-1185">Reference proteome</keyword>
<accession>A0ACB7RKJ7</accession>
<comment type="caution">
    <text evidence="1">The sequence shown here is derived from an EMBL/GenBank/DDBJ whole genome shotgun (WGS) entry which is preliminary data.</text>
</comment>
<organism evidence="1 2">
    <name type="scientific">Hyalomma asiaticum</name>
    <name type="common">Tick</name>
    <dbReference type="NCBI Taxonomy" id="266040"/>
    <lineage>
        <taxon>Eukaryota</taxon>
        <taxon>Metazoa</taxon>
        <taxon>Ecdysozoa</taxon>
        <taxon>Arthropoda</taxon>
        <taxon>Chelicerata</taxon>
        <taxon>Arachnida</taxon>
        <taxon>Acari</taxon>
        <taxon>Parasitiformes</taxon>
        <taxon>Ixodida</taxon>
        <taxon>Ixodoidea</taxon>
        <taxon>Ixodidae</taxon>
        <taxon>Hyalomminae</taxon>
        <taxon>Hyalomma</taxon>
    </lineage>
</organism>
<evidence type="ECO:0000313" key="1">
    <source>
        <dbReference type="EMBL" id="KAH6922176.1"/>
    </source>
</evidence>
<proteinExistence type="predicted"/>
<gene>
    <name evidence="1" type="ORF">HPB50_010729</name>
</gene>
<protein>
    <submittedName>
        <fullName evidence="1">Uncharacterized protein</fullName>
    </submittedName>
</protein>
<sequence length="226" mass="25696">MAGLMLRWRRHYVYGFGSNVNMKRVEFLDKLECWNLCSWCGLACSRMFRLSCRHALCGFCVRMYRKWSSKGYVVECCVRESTYSEFEAHGLGDKRVRCVNADSGCDFVGPLNNLNEHLQQSCTLYWTPCPKCGDSVSHKDMRIHYPACGGRQGVFLRSADARSLLDNLGAACEKLEKAVASAEPDDRGALSDMVDVVREQLARIQGQLTTHVPWHLKSDVPRQLKF</sequence>
<reference evidence="1" key="1">
    <citation type="submission" date="2020-05" db="EMBL/GenBank/DDBJ databases">
        <title>Large-scale comparative analyses of tick genomes elucidate their genetic diversity and vector capacities.</title>
        <authorList>
            <person name="Jia N."/>
            <person name="Wang J."/>
            <person name="Shi W."/>
            <person name="Du L."/>
            <person name="Sun Y."/>
            <person name="Zhan W."/>
            <person name="Jiang J."/>
            <person name="Wang Q."/>
            <person name="Zhang B."/>
            <person name="Ji P."/>
            <person name="Sakyi L.B."/>
            <person name="Cui X."/>
            <person name="Yuan T."/>
            <person name="Jiang B."/>
            <person name="Yang W."/>
            <person name="Lam T.T.-Y."/>
            <person name="Chang Q."/>
            <person name="Ding S."/>
            <person name="Wang X."/>
            <person name="Zhu J."/>
            <person name="Ruan X."/>
            <person name="Zhao L."/>
            <person name="Wei J."/>
            <person name="Que T."/>
            <person name="Du C."/>
            <person name="Cheng J."/>
            <person name="Dai P."/>
            <person name="Han X."/>
            <person name="Huang E."/>
            <person name="Gao Y."/>
            <person name="Liu J."/>
            <person name="Shao H."/>
            <person name="Ye R."/>
            <person name="Li L."/>
            <person name="Wei W."/>
            <person name="Wang X."/>
            <person name="Wang C."/>
            <person name="Yang T."/>
            <person name="Huo Q."/>
            <person name="Li W."/>
            <person name="Guo W."/>
            <person name="Chen H."/>
            <person name="Zhou L."/>
            <person name="Ni X."/>
            <person name="Tian J."/>
            <person name="Zhou Y."/>
            <person name="Sheng Y."/>
            <person name="Liu T."/>
            <person name="Pan Y."/>
            <person name="Xia L."/>
            <person name="Li J."/>
            <person name="Zhao F."/>
            <person name="Cao W."/>
        </authorList>
    </citation>
    <scope>NUCLEOTIDE SEQUENCE</scope>
    <source>
        <strain evidence="1">Hyas-2018</strain>
    </source>
</reference>
<dbReference type="Proteomes" id="UP000821845">
    <property type="component" value="Chromosome 9"/>
</dbReference>